<evidence type="ECO:0000256" key="6">
    <source>
        <dbReference type="ARBA" id="ARBA00022833"/>
    </source>
</evidence>
<evidence type="ECO:0000259" key="10">
    <source>
        <dbReference type="Pfam" id="PF19425"/>
    </source>
</evidence>
<dbReference type="InterPro" id="IPR007340">
    <property type="entry name" value="LysM_Opacity-associatedA"/>
</dbReference>
<evidence type="ECO:0000256" key="4">
    <source>
        <dbReference type="ARBA" id="ARBA00022723"/>
    </source>
</evidence>
<protein>
    <submittedName>
        <fullName evidence="11">Peptidase M23</fullName>
    </submittedName>
</protein>
<dbReference type="InterPro" id="IPR016047">
    <property type="entry name" value="M23ase_b-sheet_dom"/>
</dbReference>
<proteinExistence type="predicted"/>
<dbReference type="Gene3D" id="3.10.450.350">
    <property type="match status" value="2"/>
</dbReference>
<feature type="domain" description="Csd3-like second N-terminal" evidence="10">
    <location>
        <begin position="211"/>
        <end position="329"/>
    </location>
</feature>
<dbReference type="Pfam" id="PF01551">
    <property type="entry name" value="Peptidase_M23"/>
    <property type="match status" value="1"/>
</dbReference>
<evidence type="ECO:0000313" key="12">
    <source>
        <dbReference type="Proteomes" id="UP000619761"/>
    </source>
</evidence>
<dbReference type="EMBL" id="BMYZ01000002">
    <property type="protein sequence ID" value="GGY81201.1"/>
    <property type="molecule type" value="Genomic_DNA"/>
</dbReference>
<dbReference type="InterPro" id="IPR011055">
    <property type="entry name" value="Dup_hybrid_motif"/>
</dbReference>
<evidence type="ECO:0000259" key="9">
    <source>
        <dbReference type="Pfam" id="PF04225"/>
    </source>
</evidence>
<dbReference type="PANTHER" id="PTHR21666">
    <property type="entry name" value="PEPTIDASE-RELATED"/>
    <property type="match status" value="1"/>
</dbReference>
<keyword evidence="12" id="KW-1185">Reference proteome</keyword>
<keyword evidence="7" id="KW-0482">Metalloprotease</keyword>
<accession>A0ABQ3B6X2</accession>
<dbReference type="Pfam" id="PF04225">
    <property type="entry name" value="LysM_OapA"/>
    <property type="match status" value="1"/>
</dbReference>
<sequence>MHPIIKTSKKVLCTALEQLPRGHLVAASSLVASLLVILALNPEQPLPQESFEVTTQDIITDTELADSLPDTSLLLAKPSNQTLATAINGLAFSDINSILKPEAAVAAKEAKPVKPAMQELTIKSGDNLSSVFARMGLNDRDIYELFDGNKSAKDLRSIAPGQKFEFLVDTQGKLQELKYYKNNLDSLKFTRNETGFTSQQISLKPEVKRTFREGTINSSLFLAGKQAGLPNTLTMELANIFGYDVDFALDIQKGDQFKVLFEEQYLNNKKIGTGAILTAEFTNAGKTYRAVRYTNKDGVTRYYTPDGKGLNKAFLRTPVDFVRISSAFSLSRLHPVLNTIRAHKGTDYAAAIGTPIRATGDGKVIFAGRQGGYGNLIVIQHGQGYETRYGHMNSFAKGISTGSRVSQGQVIGAVGKTGLASGPHLHYEFHVNGQVRNPVTVQLPQSMGIASNEKDRFNSATQTLVAQLQSSERNSRLALGETKTKSN</sequence>
<evidence type="ECO:0000256" key="3">
    <source>
        <dbReference type="ARBA" id="ARBA00022670"/>
    </source>
</evidence>
<dbReference type="Gene3D" id="2.70.70.10">
    <property type="entry name" value="Glucose Permease (Domain IIA)"/>
    <property type="match status" value="1"/>
</dbReference>
<dbReference type="SUPFAM" id="SSF51261">
    <property type="entry name" value="Duplicated hybrid motif"/>
    <property type="match status" value="1"/>
</dbReference>
<keyword evidence="6" id="KW-0862">Zinc</keyword>
<name>A0ABQ3B6X2_9GAMM</name>
<feature type="domain" description="M23ase beta-sheet core" evidence="8">
    <location>
        <begin position="342"/>
        <end position="438"/>
    </location>
</feature>
<dbReference type="PANTHER" id="PTHR21666:SF288">
    <property type="entry name" value="CELL DIVISION PROTEIN YTFB"/>
    <property type="match status" value="1"/>
</dbReference>
<dbReference type="Proteomes" id="UP000619761">
    <property type="component" value="Unassembled WGS sequence"/>
</dbReference>
<evidence type="ECO:0000259" key="8">
    <source>
        <dbReference type="Pfam" id="PF01551"/>
    </source>
</evidence>
<dbReference type="CDD" id="cd12797">
    <property type="entry name" value="M23_peptidase"/>
    <property type="match status" value="1"/>
</dbReference>
<comment type="subcellular location">
    <subcellularLocation>
        <location evidence="2">Cell envelope</location>
    </subcellularLocation>
</comment>
<dbReference type="InterPro" id="IPR045834">
    <property type="entry name" value="Csd3_N2"/>
</dbReference>
<evidence type="ECO:0000256" key="5">
    <source>
        <dbReference type="ARBA" id="ARBA00022801"/>
    </source>
</evidence>
<dbReference type="RefSeq" id="WP_189419597.1">
    <property type="nucleotide sequence ID" value="NZ_BMYZ01000002.1"/>
</dbReference>
<dbReference type="InterPro" id="IPR050570">
    <property type="entry name" value="Cell_wall_metabolism_enzyme"/>
</dbReference>
<keyword evidence="5" id="KW-0378">Hydrolase</keyword>
<keyword evidence="4" id="KW-0479">Metal-binding</keyword>
<evidence type="ECO:0000256" key="1">
    <source>
        <dbReference type="ARBA" id="ARBA00001947"/>
    </source>
</evidence>
<dbReference type="Pfam" id="PF19425">
    <property type="entry name" value="Csd3_N2"/>
    <property type="match status" value="1"/>
</dbReference>
<evidence type="ECO:0000256" key="2">
    <source>
        <dbReference type="ARBA" id="ARBA00004196"/>
    </source>
</evidence>
<evidence type="ECO:0000313" key="11">
    <source>
        <dbReference type="EMBL" id="GGY81201.1"/>
    </source>
</evidence>
<gene>
    <name evidence="11" type="ORF">GCM10011613_27820</name>
</gene>
<evidence type="ECO:0000256" key="7">
    <source>
        <dbReference type="ARBA" id="ARBA00023049"/>
    </source>
</evidence>
<keyword evidence="3" id="KW-0645">Protease</keyword>
<organism evidence="11 12">
    <name type="scientific">Cellvibrio zantedeschiae</name>
    <dbReference type="NCBI Taxonomy" id="1237077"/>
    <lineage>
        <taxon>Bacteria</taxon>
        <taxon>Pseudomonadati</taxon>
        <taxon>Pseudomonadota</taxon>
        <taxon>Gammaproteobacteria</taxon>
        <taxon>Cellvibrionales</taxon>
        <taxon>Cellvibrionaceae</taxon>
        <taxon>Cellvibrio</taxon>
    </lineage>
</organism>
<reference evidence="12" key="1">
    <citation type="journal article" date="2019" name="Int. J. Syst. Evol. Microbiol.">
        <title>The Global Catalogue of Microorganisms (GCM) 10K type strain sequencing project: providing services to taxonomists for standard genome sequencing and annotation.</title>
        <authorList>
            <consortium name="The Broad Institute Genomics Platform"/>
            <consortium name="The Broad Institute Genome Sequencing Center for Infectious Disease"/>
            <person name="Wu L."/>
            <person name="Ma J."/>
        </authorList>
    </citation>
    <scope>NUCLEOTIDE SEQUENCE [LARGE SCALE GENOMIC DNA]</scope>
    <source>
        <strain evidence="12">KCTC 32239</strain>
    </source>
</reference>
<comment type="cofactor">
    <cofactor evidence="1">
        <name>Zn(2+)</name>
        <dbReference type="ChEBI" id="CHEBI:29105"/>
    </cofactor>
</comment>
<comment type="caution">
    <text evidence="11">The sequence shown here is derived from an EMBL/GenBank/DDBJ whole genome shotgun (WGS) entry which is preliminary data.</text>
</comment>
<feature type="domain" description="Opacity-associated protein A LysM-like" evidence="9">
    <location>
        <begin position="117"/>
        <end position="195"/>
    </location>
</feature>